<sequence>MSGPHDKELGSRRSSQTDVHDLEKGEPIPQEAALDPENHEESNKDDDIGAELEKHLSRKSTKKEDLPVEKYPLTELDEGLVGWDSQDDPSNPRNFPHRRKLFILFLVSAITFLSPLASSIFAPGIPFVNADFHNTSQLLGSFAVSVYVLGFAVGPLFLSPLSEIYGRCVILNISNVFFCAFTLGCALAPNLGGLIAMRFCAGVGGSACLTIGTGVIADLFVASQRGKAVAMYSMGILFGPILGPICGGFIAQRAGWRWDMWVVLIVAVLLTAGLFIWNTETNHSVILSRKTARLRTELQRPELQNVMNKGKPAAALMPKAILLNGITRPLKMLVSQPIVLLCSLYMSFLFGLLFLLFTTLTPVFLTTYGWEPDMTGLAYLGIGIGNFLGIGFVAKTSDATIIKLAKRNKGVYEPEMRLPLCVFFGFLIPVSFFWYGWTAYYKVHWIVPIISLVPFGFGVMGIFAPLQTYMIDCFPQYAASAIAGMTCLRCLFGAMLPLAGPSMYKTLGLGWGNSMLGFIAIAFIPVPALLFKYGKTVRERYPIKF</sequence>
<dbReference type="PANTHER" id="PTHR23502:SF33">
    <property type="entry name" value="MAJOR FACILITATOR SUPERFAMILY (MFS) PROFILE DOMAIN-CONTAINING PROTEIN-RELATED"/>
    <property type="match status" value="1"/>
</dbReference>
<comment type="subcellular location">
    <subcellularLocation>
        <location evidence="1">Membrane</location>
        <topology evidence="1">Multi-pass membrane protein</topology>
    </subcellularLocation>
</comment>
<dbReference type="InterPro" id="IPR020846">
    <property type="entry name" value="MFS_dom"/>
</dbReference>
<dbReference type="PANTHER" id="PTHR23502">
    <property type="entry name" value="MAJOR FACILITATOR SUPERFAMILY"/>
    <property type="match status" value="1"/>
</dbReference>
<feature type="transmembrane region" description="Helical" evidence="6">
    <location>
        <begin position="101"/>
        <end position="125"/>
    </location>
</feature>
<dbReference type="AlphaFoldDB" id="A0A1Y2LQE4"/>
<protein>
    <recommendedName>
        <fullName evidence="7">Major facilitator superfamily (MFS) profile domain-containing protein</fullName>
    </recommendedName>
</protein>
<feature type="transmembrane region" description="Helical" evidence="6">
    <location>
        <begin position="229"/>
        <end position="252"/>
    </location>
</feature>
<evidence type="ECO:0000256" key="6">
    <source>
        <dbReference type="SAM" id="Phobius"/>
    </source>
</evidence>
<dbReference type="FunFam" id="1.20.1250.20:FF:000460">
    <property type="entry name" value="MFS multidrug transporter, putative"/>
    <property type="match status" value="1"/>
</dbReference>
<proteinExistence type="predicted"/>
<keyword evidence="2 6" id="KW-0812">Transmembrane</keyword>
<feature type="transmembrane region" description="Helical" evidence="6">
    <location>
        <begin position="195"/>
        <end position="217"/>
    </location>
</feature>
<feature type="compositionally biased region" description="Basic and acidic residues" evidence="5">
    <location>
        <begin position="36"/>
        <end position="55"/>
    </location>
</feature>
<dbReference type="EMBL" id="KZ107853">
    <property type="protein sequence ID" value="OSS45792.1"/>
    <property type="molecule type" value="Genomic_DNA"/>
</dbReference>
<dbReference type="STRING" id="105696.A0A1Y2LQE4"/>
<evidence type="ECO:0000256" key="5">
    <source>
        <dbReference type="SAM" id="MobiDB-lite"/>
    </source>
</evidence>
<dbReference type="Proteomes" id="UP000193240">
    <property type="component" value="Unassembled WGS sequence"/>
</dbReference>
<feature type="transmembrane region" description="Helical" evidence="6">
    <location>
        <begin position="511"/>
        <end position="531"/>
    </location>
</feature>
<dbReference type="InterPro" id="IPR011701">
    <property type="entry name" value="MFS"/>
</dbReference>
<evidence type="ECO:0000256" key="3">
    <source>
        <dbReference type="ARBA" id="ARBA00022989"/>
    </source>
</evidence>
<dbReference type="Gene3D" id="1.20.1250.20">
    <property type="entry name" value="MFS general substrate transporter like domains"/>
    <property type="match status" value="1"/>
</dbReference>
<evidence type="ECO:0000313" key="9">
    <source>
        <dbReference type="Proteomes" id="UP000193240"/>
    </source>
</evidence>
<feature type="compositionally biased region" description="Basic and acidic residues" evidence="5">
    <location>
        <begin position="1"/>
        <end position="11"/>
    </location>
</feature>
<dbReference type="GO" id="GO:0022857">
    <property type="term" value="F:transmembrane transporter activity"/>
    <property type="evidence" value="ECO:0007669"/>
    <property type="project" value="InterPro"/>
</dbReference>
<feature type="transmembrane region" description="Helical" evidence="6">
    <location>
        <begin position="137"/>
        <end position="158"/>
    </location>
</feature>
<feature type="transmembrane region" description="Helical" evidence="6">
    <location>
        <begin position="418"/>
        <end position="437"/>
    </location>
</feature>
<name>A0A1Y2LQE4_EPING</name>
<keyword evidence="9" id="KW-1185">Reference proteome</keyword>
<dbReference type="InterPro" id="IPR036259">
    <property type="entry name" value="MFS_trans_sf"/>
</dbReference>
<dbReference type="InParanoid" id="A0A1Y2LQE4"/>
<evidence type="ECO:0000259" key="7">
    <source>
        <dbReference type="PROSITE" id="PS50850"/>
    </source>
</evidence>
<dbReference type="SUPFAM" id="SSF103473">
    <property type="entry name" value="MFS general substrate transporter"/>
    <property type="match status" value="1"/>
</dbReference>
<dbReference type="Pfam" id="PF07690">
    <property type="entry name" value="MFS_1"/>
    <property type="match status" value="1"/>
</dbReference>
<organism evidence="8 9">
    <name type="scientific">Epicoccum nigrum</name>
    <name type="common">Soil fungus</name>
    <name type="synonym">Epicoccum purpurascens</name>
    <dbReference type="NCBI Taxonomy" id="105696"/>
    <lineage>
        <taxon>Eukaryota</taxon>
        <taxon>Fungi</taxon>
        <taxon>Dikarya</taxon>
        <taxon>Ascomycota</taxon>
        <taxon>Pezizomycotina</taxon>
        <taxon>Dothideomycetes</taxon>
        <taxon>Pleosporomycetidae</taxon>
        <taxon>Pleosporales</taxon>
        <taxon>Pleosporineae</taxon>
        <taxon>Didymellaceae</taxon>
        <taxon>Epicoccum</taxon>
    </lineage>
</organism>
<feature type="domain" description="Major facilitator superfamily (MFS) profile" evidence="7">
    <location>
        <begin position="103"/>
        <end position="540"/>
    </location>
</feature>
<dbReference type="CDD" id="cd17323">
    <property type="entry name" value="MFS_Tpo1_MDR_like"/>
    <property type="match status" value="1"/>
</dbReference>
<feature type="transmembrane region" description="Helical" evidence="6">
    <location>
        <begin position="338"/>
        <end position="357"/>
    </location>
</feature>
<evidence type="ECO:0000313" key="8">
    <source>
        <dbReference type="EMBL" id="OSS45792.1"/>
    </source>
</evidence>
<dbReference type="PROSITE" id="PS50850">
    <property type="entry name" value="MFS"/>
    <property type="match status" value="1"/>
</dbReference>
<dbReference type="GO" id="GO:0016020">
    <property type="term" value="C:membrane"/>
    <property type="evidence" value="ECO:0007669"/>
    <property type="project" value="UniProtKB-SubCell"/>
</dbReference>
<feature type="transmembrane region" description="Helical" evidence="6">
    <location>
        <begin position="478"/>
        <end position="499"/>
    </location>
</feature>
<evidence type="ECO:0000256" key="4">
    <source>
        <dbReference type="ARBA" id="ARBA00023136"/>
    </source>
</evidence>
<dbReference type="OMA" id="WMPIQIY"/>
<gene>
    <name evidence="8" type="ORF">B5807_09675</name>
</gene>
<accession>A0A1Y2LQE4</accession>
<feature type="transmembrane region" description="Helical" evidence="6">
    <location>
        <begin position="258"/>
        <end position="277"/>
    </location>
</feature>
<feature type="transmembrane region" description="Helical" evidence="6">
    <location>
        <begin position="377"/>
        <end position="397"/>
    </location>
</feature>
<keyword evidence="3 6" id="KW-1133">Transmembrane helix</keyword>
<feature type="transmembrane region" description="Helical" evidence="6">
    <location>
        <begin position="443"/>
        <end position="466"/>
    </location>
</feature>
<feature type="region of interest" description="Disordered" evidence="5">
    <location>
        <begin position="1"/>
        <end position="68"/>
    </location>
</feature>
<evidence type="ECO:0000256" key="1">
    <source>
        <dbReference type="ARBA" id="ARBA00004141"/>
    </source>
</evidence>
<evidence type="ECO:0000256" key="2">
    <source>
        <dbReference type="ARBA" id="ARBA00022692"/>
    </source>
</evidence>
<keyword evidence="4 6" id="KW-0472">Membrane</keyword>
<reference evidence="8 9" key="1">
    <citation type="journal article" date="2017" name="Genome Announc.">
        <title>Genome sequence of the saprophytic ascomycete Epicoccum nigrum ICMP 19927 strain isolated from New Zealand.</title>
        <authorList>
            <person name="Fokin M."/>
            <person name="Fleetwood D."/>
            <person name="Weir B.S."/>
            <person name="Villas-Boas S.G."/>
        </authorList>
    </citation>
    <scope>NUCLEOTIDE SEQUENCE [LARGE SCALE GENOMIC DNA]</scope>
    <source>
        <strain evidence="8 9">ICMP 19927</strain>
    </source>
</reference>
<feature type="transmembrane region" description="Helical" evidence="6">
    <location>
        <begin position="170"/>
        <end position="189"/>
    </location>
</feature>